<name>A0A0G0XKS6_9BACT</name>
<dbReference type="Gene3D" id="3.40.1360.10">
    <property type="match status" value="1"/>
</dbReference>
<organism evidence="9 10">
    <name type="scientific">Candidatus Wolfebacteria bacterium GW2011_GWA2_42_10</name>
    <dbReference type="NCBI Taxonomy" id="1619004"/>
    <lineage>
        <taxon>Bacteria</taxon>
        <taxon>Candidatus Wolfeibacteriota</taxon>
    </lineage>
</organism>
<dbReference type="PANTHER" id="PTHR30446:SF0">
    <property type="entry name" value="RECOMBINATION PROTEIN RECR"/>
    <property type="match status" value="1"/>
</dbReference>
<keyword evidence="1 7" id="KW-0479">Metal-binding</keyword>
<dbReference type="Proteomes" id="UP000034256">
    <property type="component" value="Unassembled WGS sequence"/>
</dbReference>
<dbReference type="EMBL" id="LCCF01000002">
    <property type="protein sequence ID" value="KKS25515.1"/>
    <property type="molecule type" value="Genomic_DNA"/>
</dbReference>
<evidence type="ECO:0000256" key="1">
    <source>
        <dbReference type="ARBA" id="ARBA00022723"/>
    </source>
</evidence>
<dbReference type="Pfam" id="PF21175">
    <property type="entry name" value="RecR_C"/>
    <property type="match status" value="1"/>
</dbReference>
<proteinExistence type="inferred from homology"/>
<dbReference type="GO" id="GO:0006310">
    <property type="term" value="P:DNA recombination"/>
    <property type="evidence" value="ECO:0007669"/>
    <property type="project" value="UniProtKB-UniRule"/>
</dbReference>
<dbReference type="GO" id="GO:0003677">
    <property type="term" value="F:DNA binding"/>
    <property type="evidence" value="ECO:0007669"/>
    <property type="project" value="UniProtKB-UniRule"/>
</dbReference>
<keyword evidence="4 7" id="KW-0862">Zinc</keyword>
<evidence type="ECO:0000256" key="3">
    <source>
        <dbReference type="ARBA" id="ARBA00022771"/>
    </source>
</evidence>
<evidence type="ECO:0000259" key="8">
    <source>
        <dbReference type="PROSITE" id="PS50880"/>
    </source>
</evidence>
<dbReference type="HAMAP" id="MF_00017">
    <property type="entry name" value="RecR"/>
    <property type="match status" value="1"/>
</dbReference>
<keyword evidence="3 7" id="KW-0863">Zinc-finger</keyword>
<comment type="function">
    <text evidence="7">May play a role in DNA repair. It seems to be involved in an RecBC-independent recombinational process of DNA repair. It may act with RecF and RecO.</text>
</comment>
<keyword evidence="2 7" id="KW-0227">DNA damage</keyword>
<protein>
    <recommendedName>
        <fullName evidence="7">Recombination protein RecR</fullName>
    </recommendedName>
</protein>
<dbReference type="Pfam" id="PF13662">
    <property type="entry name" value="Toprim_4"/>
    <property type="match status" value="1"/>
</dbReference>
<evidence type="ECO:0000256" key="4">
    <source>
        <dbReference type="ARBA" id="ARBA00022833"/>
    </source>
</evidence>
<dbReference type="SUPFAM" id="SSF111304">
    <property type="entry name" value="Recombination protein RecR"/>
    <property type="match status" value="1"/>
</dbReference>
<dbReference type="InterPro" id="IPR023627">
    <property type="entry name" value="Rcmb_RecR"/>
</dbReference>
<evidence type="ECO:0000313" key="10">
    <source>
        <dbReference type="Proteomes" id="UP000034256"/>
    </source>
</evidence>
<dbReference type="PROSITE" id="PS50880">
    <property type="entry name" value="TOPRIM"/>
    <property type="match status" value="1"/>
</dbReference>
<keyword evidence="5 7" id="KW-0233">DNA recombination</keyword>
<comment type="caution">
    <text evidence="7">Lacks conserved residue(s) required for the propagation of feature annotation.</text>
</comment>
<comment type="similarity">
    <text evidence="7">Belongs to the RecR family.</text>
</comment>
<evidence type="ECO:0000256" key="5">
    <source>
        <dbReference type="ARBA" id="ARBA00023172"/>
    </source>
</evidence>
<sequence length="199" mass="22185">MLPQPVKNFIDIFSKLPSIGPRQATRLAFKLVAGGKNNIENASQAISDLKYLKICQNCFFVHSNRENLCDICANKSRRRDIIMLVEKETDLISLERPKKFNGRYLILGELSKGGALESVQKLRLNHLKNFIKKELNGLAEEIIIAFSPTVYGDLNASIVAKELEGAAKKITRLGRGIPTGGEIEFADEETLGEALKRRS</sequence>
<evidence type="ECO:0000256" key="6">
    <source>
        <dbReference type="ARBA" id="ARBA00023204"/>
    </source>
</evidence>
<dbReference type="GO" id="GO:0008270">
    <property type="term" value="F:zinc ion binding"/>
    <property type="evidence" value="ECO:0007669"/>
    <property type="project" value="UniProtKB-KW"/>
</dbReference>
<evidence type="ECO:0000256" key="2">
    <source>
        <dbReference type="ARBA" id="ARBA00022763"/>
    </source>
</evidence>
<dbReference type="InterPro" id="IPR006171">
    <property type="entry name" value="TOPRIM_dom"/>
</dbReference>
<dbReference type="PANTHER" id="PTHR30446">
    <property type="entry name" value="RECOMBINATION PROTEIN RECR"/>
    <property type="match status" value="1"/>
</dbReference>
<dbReference type="GO" id="GO:0006281">
    <property type="term" value="P:DNA repair"/>
    <property type="evidence" value="ECO:0007669"/>
    <property type="project" value="UniProtKB-UniRule"/>
</dbReference>
<evidence type="ECO:0000256" key="7">
    <source>
        <dbReference type="HAMAP-Rule" id="MF_00017"/>
    </source>
</evidence>
<accession>A0A0G0XKS6</accession>
<dbReference type="AlphaFoldDB" id="A0A0G0XKS6"/>
<dbReference type="InterPro" id="IPR000093">
    <property type="entry name" value="DNA_Rcmb_RecR"/>
</dbReference>
<comment type="caution">
    <text evidence="9">The sequence shown here is derived from an EMBL/GenBank/DDBJ whole genome shotgun (WGS) entry which is preliminary data.</text>
</comment>
<gene>
    <name evidence="7" type="primary">recR</name>
    <name evidence="9" type="ORF">UU85_C0002G0009</name>
</gene>
<keyword evidence="6 7" id="KW-0234">DNA repair</keyword>
<evidence type="ECO:0000313" key="9">
    <source>
        <dbReference type="EMBL" id="KKS25515.1"/>
    </source>
</evidence>
<feature type="domain" description="Toprim" evidence="8">
    <location>
        <begin position="80"/>
        <end position="178"/>
    </location>
</feature>
<reference evidence="9 10" key="1">
    <citation type="journal article" date="2015" name="Nature">
        <title>rRNA introns, odd ribosomes, and small enigmatic genomes across a large radiation of phyla.</title>
        <authorList>
            <person name="Brown C.T."/>
            <person name="Hug L.A."/>
            <person name="Thomas B.C."/>
            <person name="Sharon I."/>
            <person name="Castelle C.J."/>
            <person name="Singh A."/>
            <person name="Wilkins M.J."/>
            <person name="Williams K.H."/>
            <person name="Banfield J.F."/>
        </authorList>
    </citation>
    <scope>NUCLEOTIDE SEQUENCE [LARGE SCALE GENOMIC DNA]</scope>
</reference>
<dbReference type="Gene3D" id="1.10.8.420">
    <property type="entry name" value="RecR Domain 1"/>
    <property type="match status" value="1"/>
</dbReference>